<proteinExistence type="predicted"/>
<gene>
    <name evidence="2" type="ORF">BJ085DRAFT_36139</name>
</gene>
<feature type="compositionally biased region" description="Low complexity" evidence="1">
    <location>
        <begin position="69"/>
        <end position="85"/>
    </location>
</feature>
<keyword evidence="3" id="KW-1185">Reference proteome</keyword>
<dbReference type="AlphaFoldDB" id="A0A4Q0A0E6"/>
<feature type="compositionally biased region" description="Pro residues" evidence="1">
    <location>
        <begin position="35"/>
        <end position="50"/>
    </location>
</feature>
<name>A0A4Q0A0E6_9FUNG</name>
<protein>
    <submittedName>
        <fullName evidence="2">Uncharacterized protein</fullName>
    </submittedName>
</protein>
<accession>A0A4Q0A0E6</accession>
<dbReference type="Proteomes" id="UP000268162">
    <property type="component" value="Unassembled WGS sequence"/>
</dbReference>
<feature type="compositionally biased region" description="Basic and acidic residues" evidence="1">
    <location>
        <begin position="202"/>
        <end position="214"/>
    </location>
</feature>
<organism evidence="2 3">
    <name type="scientific">Dimargaris cristalligena</name>
    <dbReference type="NCBI Taxonomy" id="215637"/>
    <lineage>
        <taxon>Eukaryota</taxon>
        <taxon>Fungi</taxon>
        <taxon>Fungi incertae sedis</taxon>
        <taxon>Zoopagomycota</taxon>
        <taxon>Kickxellomycotina</taxon>
        <taxon>Dimargaritomycetes</taxon>
        <taxon>Dimargaritales</taxon>
        <taxon>Dimargaritaceae</taxon>
        <taxon>Dimargaris</taxon>
    </lineage>
</organism>
<sequence length="431" mass="46453">MSGWNFNNHPFIFPTRSPSPVSSPPPSSSSSTSSPSPPASSPDTSPPSSPAPFESLSINPYSTSHFGIETTTTNTTPSSSPEFTSSTLPIVVTMAGQSHLRNARVRRSGDHLPTPGDDGYYQHHHHHHPPGSSGYDTTTESGAPPSEFPSQFMAERNRPFHLSMGWGDPASTRASSLTPTGGGPEPANSSSNSHRGVWSHSSGDDDSGHSKDRPGYSNDRNARSKPLSTATSSSAEDDPTKYPPSERTSSGRRGFFDDTMTGPSSSRSGNGNGSGVSGAVGQSTPDSEQDTSHYFNAAIFSGPPEERRTSEEWEPDEGVYTADRPARRPMRRHPNYRPLAERDPSTYGTIKGMDQILTIIPWTDIDIGDGVFIYVPSIEALIAGEVIDIDVEANMLTLFASMALDYHTFPLHDALAVERIQLSTTWVKPDY</sequence>
<feature type="region of interest" description="Disordered" evidence="1">
    <location>
        <begin position="100"/>
        <end position="290"/>
    </location>
</feature>
<reference evidence="3" key="1">
    <citation type="journal article" date="2018" name="Nat. Microbiol.">
        <title>Leveraging single-cell genomics to expand the fungal tree of life.</title>
        <authorList>
            <person name="Ahrendt S.R."/>
            <person name="Quandt C.A."/>
            <person name="Ciobanu D."/>
            <person name="Clum A."/>
            <person name="Salamov A."/>
            <person name="Andreopoulos B."/>
            <person name="Cheng J.F."/>
            <person name="Woyke T."/>
            <person name="Pelin A."/>
            <person name="Henrissat B."/>
            <person name="Reynolds N.K."/>
            <person name="Benny G.L."/>
            <person name="Smith M.E."/>
            <person name="James T.Y."/>
            <person name="Grigoriev I.V."/>
        </authorList>
    </citation>
    <scope>NUCLEOTIDE SEQUENCE [LARGE SCALE GENOMIC DNA]</scope>
    <source>
        <strain evidence="3">RSA 468</strain>
    </source>
</reference>
<feature type="region of interest" description="Disordered" evidence="1">
    <location>
        <begin position="1"/>
        <end position="85"/>
    </location>
</feature>
<dbReference type="EMBL" id="ML002351">
    <property type="protein sequence ID" value="RKP38580.1"/>
    <property type="molecule type" value="Genomic_DNA"/>
</dbReference>
<evidence type="ECO:0000313" key="2">
    <source>
        <dbReference type="EMBL" id="RKP38580.1"/>
    </source>
</evidence>
<evidence type="ECO:0000256" key="1">
    <source>
        <dbReference type="SAM" id="MobiDB-lite"/>
    </source>
</evidence>
<evidence type="ECO:0000313" key="3">
    <source>
        <dbReference type="Proteomes" id="UP000268162"/>
    </source>
</evidence>
<feature type="compositionally biased region" description="Polar residues" evidence="1">
    <location>
        <begin position="56"/>
        <end position="65"/>
    </location>
</feature>